<dbReference type="PANTHER" id="PTHR35004">
    <property type="entry name" value="TRANSPOSASE RV3428C-RELATED"/>
    <property type="match status" value="1"/>
</dbReference>
<dbReference type="Proteomes" id="UP000483094">
    <property type="component" value="Unassembled WGS sequence"/>
</dbReference>
<dbReference type="InterPro" id="IPR012337">
    <property type="entry name" value="RNaseH-like_sf"/>
</dbReference>
<evidence type="ECO:0000259" key="1">
    <source>
        <dbReference type="PROSITE" id="PS50994"/>
    </source>
</evidence>
<dbReference type="AlphaFoldDB" id="A0A6G2DAY4"/>
<dbReference type="SUPFAM" id="SSF53098">
    <property type="entry name" value="Ribonuclease H-like"/>
    <property type="match status" value="1"/>
</dbReference>
<evidence type="ECO:0000313" key="2">
    <source>
        <dbReference type="EMBL" id="MTV73707.1"/>
    </source>
</evidence>
<sequence length="321" mass="37600">LNQPLDNPILPTAKDFLEDPKKVHPSRPRKKFAGELIQMDASPHAWFGPETTNLHLAIDDASGNILGAYFDKQETLNAYYHILEQILANHGIPLQMKTDKRTVFTYQASNSKKMEDDTYTQFGYACHQLAILRETTSIPQAKGRVERLNQTLQSRLPIELERNNIHTLEDANTFLLSYIQTFNEQFGNKTKLSVFEEAPNPSERNLILARLAERVVDSGHHIRFQNRYYMPVEQGKEVYFIRKTKALVLKAFDGDIYLNIADKIYHTKELLDHELYSKNFEQEPEQKKERRKYIPPQTHPWKLTSFKQYLHKNKKDYEEFT</sequence>
<proteinExistence type="predicted"/>
<feature type="domain" description="Integrase catalytic" evidence="1">
    <location>
        <begin position="24"/>
        <end position="207"/>
    </location>
</feature>
<dbReference type="NCBIfam" id="NF033594">
    <property type="entry name" value="transpos_ISNCY_2"/>
    <property type="match status" value="1"/>
</dbReference>
<dbReference type="PANTHER" id="PTHR35004:SF7">
    <property type="entry name" value="INTEGRASE PROTEIN"/>
    <property type="match status" value="1"/>
</dbReference>
<feature type="non-terminal residue" evidence="2">
    <location>
        <position position="1"/>
    </location>
</feature>
<reference evidence="2 3" key="1">
    <citation type="submission" date="2019-11" db="EMBL/GenBank/DDBJ databases">
        <title>Growth characteristics of pneumococcus vary with the chemical composition of the capsule and with environmental conditions.</title>
        <authorList>
            <person name="Tothpal A."/>
            <person name="Desobry K."/>
            <person name="Joshi S."/>
            <person name="Wyllie A.L."/>
            <person name="Weinberger D.M."/>
        </authorList>
    </citation>
    <scope>NUCLEOTIDE SEQUENCE [LARGE SCALE GENOMIC DNA]</scope>
    <source>
        <strain evidence="3">pnumococcus19F</strain>
    </source>
</reference>
<dbReference type="EMBL" id="WNHQ01000563">
    <property type="protein sequence ID" value="MTV73707.1"/>
    <property type="molecule type" value="Genomic_DNA"/>
</dbReference>
<dbReference type="GO" id="GO:0015074">
    <property type="term" value="P:DNA integration"/>
    <property type="evidence" value="ECO:0007669"/>
    <property type="project" value="InterPro"/>
</dbReference>
<evidence type="ECO:0000313" key="3">
    <source>
        <dbReference type="Proteomes" id="UP000483094"/>
    </source>
</evidence>
<dbReference type="InterPro" id="IPR047797">
    <property type="entry name" value="ISNCY_transpos"/>
</dbReference>
<accession>A0A6G2DAY4</accession>
<dbReference type="Gene3D" id="3.30.420.10">
    <property type="entry name" value="Ribonuclease H-like superfamily/Ribonuclease H"/>
    <property type="match status" value="1"/>
</dbReference>
<dbReference type="InterPro" id="IPR036397">
    <property type="entry name" value="RNaseH_sf"/>
</dbReference>
<comment type="caution">
    <text evidence="2">The sequence shown here is derived from an EMBL/GenBank/DDBJ whole genome shotgun (WGS) entry which is preliminary data.</text>
</comment>
<gene>
    <name evidence="2" type="ORF">GM540_06875</name>
</gene>
<feature type="non-terminal residue" evidence="2">
    <location>
        <position position="321"/>
    </location>
</feature>
<dbReference type="InterPro" id="IPR001584">
    <property type="entry name" value="Integrase_cat-core"/>
</dbReference>
<dbReference type="PROSITE" id="PS50994">
    <property type="entry name" value="INTEGRASE"/>
    <property type="match status" value="1"/>
</dbReference>
<name>A0A6G2DAY4_STREE</name>
<organism evidence="2 3">
    <name type="scientific">Streptococcus pneumoniae</name>
    <dbReference type="NCBI Taxonomy" id="1313"/>
    <lineage>
        <taxon>Bacteria</taxon>
        <taxon>Bacillati</taxon>
        <taxon>Bacillota</taxon>
        <taxon>Bacilli</taxon>
        <taxon>Lactobacillales</taxon>
        <taxon>Streptococcaceae</taxon>
        <taxon>Streptococcus</taxon>
    </lineage>
</organism>
<protein>
    <submittedName>
        <fullName evidence="2">ISNCY family transposase</fullName>
    </submittedName>
</protein>
<dbReference type="GO" id="GO:0003676">
    <property type="term" value="F:nucleic acid binding"/>
    <property type="evidence" value="ECO:0007669"/>
    <property type="project" value="InterPro"/>
</dbReference>